<dbReference type="AlphaFoldDB" id="A0A7R9W318"/>
<dbReference type="EMBL" id="HBED01023823">
    <property type="protein sequence ID" value="CAD8313041.1"/>
    <property type="molecule type" value="Transcribed_RNA"/>
</dbReference>
<feature type="region of interest" description="Disordered" evidence="1">
    <location>
        <begin position="148"/>
        <end position="171"/>
    </location>
</feature>
<keyword evidence="2" id="KW-0732">Signal</keyword>
<gene>
    <name evidence="3" type="ORF">TDUB1175_LOCUS11830</name>
</gene>
<evidence type="ECO:0000313" key="3">
    <source>
        <dbReference type="EMBL" id="CAD8313041.1"/>
    </source>
</evidence>
<feature type="compositionally biased region" description="Acidic residues" evidence="1">
    <location>
        <begin position="154"/>
        <end position="164"/>
    </location>
</feature>
<proteinExistence type="predicted"/>
<organism evidence="3">
    <name type="scientific">Pseudictyota dubia</name>
    <dbReference type="NCBI Taxonomy" id="2749911"/>
    <lineage>
        <taxon>Eukaryota</taxon>
        <taxon>Sar</taxon>
        <taxon>Stramenopiles</taxon>
        <taxon>Ochrophyta</taxon>
        <taxon>Bacillariophyta</taxon>
        <taxon>Mediophyceae</taxon>
        <taxon>Biddulphiophycidae</taxon>
        <taxon>Eupodiscales</taxon>
        <taxon>Odontellaceae</taxon>
        <taxon>Pseudictyota</taxon>
    </lineage>
</organism>
<evidence type="ECO:0000256" key="1">
    <source>
        <dbReference type="SAM" id="MobiDB-lite"/>
    </source>
</evidence>
<evidence type="ECO:0000256" key="2">
    <source>
        <dbReference type="SAM" id="SignalP"/>
    </source>
</evidence>
<feature type="signal peptide" evidence="2">
    <location>
        <begin position="1"/>
        <end position="25"/>
    </location>
</feature>
<sequence length="287" mass="30463">MGRSTLACMATLCAAATANVTASAAAPPPVTTRGFVGGAFVVGRSRRTSTLGQPWTTTDGMARSERWEAAARRRSRPRSSISFSESLTTLFSSSSEDDSGDENTITIALTSEEGGNDALRAAIADHPVVSMMGVKLDLREMPCVVAASATRGEEEGDGDEENDGDGSGAEDTYVVFSDEQKSAIEDVDMACFATASALSAWLVNVDAFKGYENMEDEEKRKLGPEGNGNVVAACADKDLAKTCLETGRWEANNIYYPAKDSESLTWADSAAMAIGDVMERKFWGGGW</sequence>
<protein>
    <submittedName>
        <fullName evidence="3">Uncharacterized protein</fullName>
    </submittedName>
</protein>
<accession>A0A7R9W318</accession>
<reference evidence="3" key="1">
    <citation type="submission" date="2021-01" db="EMBL/GenBank/DDBJ databases">
        <authorList>
            <person name="Corre E."/>
            <person name="Pelletier E."/>
            <person name="Niang G."/>
            <person name="Scheremetjew M."/>
            <person name="Finn R."/>
            <person name="Kale V."/>
            <person name="Holt S."/>
            <person name="Cochrane G."/>
            <person name="Meng A."/>
            <person name="Brown T."/>
            <person name="Cohen L."/>
        </authorList>
    </citation>
    <scope>NUCLEOTIDE SEQUENCE</scope>
    <source>
        <strain evidence="3">CCMP147</strain>
    </source>
</reference>
<name>A0A7R9W318_9STRA</name>
<feature type="chain" id="PRO_5030572109" evidence="2">
    <location>
        <begin position="26"/>
        <end position="287"/>
    </location>
</feature>